<sequence>KELKERKVIKAIISYAVVTFVIMQLVEILFPIFELPAWASKFVILLLLISFPIVLFISWTFDFSRDGIRKEKSNTSNMAVVVIIGLVVSFIIYRIVFNNNNAHIQLDNKYLAILPFNNFSKNPGDEYLSDGMTEDITMQLAKIKDLNVISRTSVMQYKEEKKNIKKIANELGVNFILEGSVRRVNENIRVVTQLIDASLDKHIWSESYDTDINGVLNVHKTISEVIAEKLLGNLTKEEKQSLQSFSTKSHNAHNHYIIAKNLVDRGLSADKYDFLEQAISELINAIKLDDNFVEAYSLLVEAHLLSYWISYDRTPRRLEKAKEILDKVRNKGQGNPFYHRSQGLYHYWGFRNYALALQEFDKALEINPNYADVLETKAYIFRRLGKYSEAIELFQRAKALNPNSYGIYNQIVYTQLRTGQHDGVKEEIENGITKSVDNVSLRLAKIWVELEQSGNINVAINSINELYQITGSEIILPVMFDFYLTNGNMKLAEETAKKIPDAITLNRQYYMYKPITKNMALGIVFHKQSRYSERDSYLIAEIGIIKQKLLKNPGDHELHRRLGIAYAYLGKNTEAIFELRLAVSMLDIGVDALYGPFYLYSLAEANNLIGN</sequence>
<dbReference type="InterPro" id="IPR011990">
    <property type="entry name" value="TPR-like_helical_dom_sf"/>
</dbReference>
<feature type="transmembrane region" description="Helical" evidence="3">
    <location>
        <begin position="38"/>
        <end position="57"/>
    </location>
</feature>
<feature type="non-terminal residue" evidence="4">
    <location>
        <position position="611"/>
    </location>
</feature>
<dbReference type="SUPFAM" id="SSF48452">
    <property type="entry name" value="TPR-like"/>
    <property type="match status" value="1"/>
</dbReference>
<dbReference type="PANTHER" id="PTHR44943:SF8">
    <property type="entry name" value="TPR REPEAT-CONTAINING PROTEIN MJ0263"/>
    <property type="match status" value="1"/>
</dbReference>
<name>A0A382DA94_9ZZZZ</name>
<feature type="transmembrane region" description="Helical" evidence="3">
    <location>
        <begin position="78"/>
        <end position="96"/>
    </location>
</feature>
<evidence type="ECO:0000256" key="2">
    <source>
        <dbReference type="ARBA" id="ARBA00022803"/>
    </source>
</evidence>
<protein>
    <submittedName>
        <fullName evidence="4">Uncharacterized protein</fullName>
    </submittedName>
</protein>
<reference evidence="4" key="1">
    <citation type="submission" date="2018-05" db="EMBL/GenBank/DDBJ databases">
        <authorList>
            <person name="Lanie J.A."/>
            <person name="Ng W.-L."/>
            <person name="Kazmierczak K.M."/>
            <person name="Andrzejewski T.M."/>
            <person name="Davidsen T.M."/>
            <person name="Wayne K.J."/>
            <person name="Tettelin H."/>
            <person name="Glass J.I."/>
            <person name="Rusch D."/>
            <person name="Podicherti R."/>
            <person name="Tsui H.-C.T."/>
            <person name="Winkler M.E."/>
        </authorList>
    </citation>
    <scope>NUCLEOTIDE SEQUENCE</scope>
</reference>
<dbReference type="SMART" id="SM00028">
    <property type="entry name" value="TPR"/>
    <property type="match status" value="3"/>
</dbReference>
<evidence type="ECO:0000313" key="4">
    <source>
        <dbReference type="EMBL" id="SVB34601.1"/>
    </source>
</evidence>
<dbReference type="PROSITE" id="PS50293">
    <property type="entry name" value="TPR_REGION"/>
    <property type="match status" value="1"/>
</dbReference>
<dbReference type="InterPro" id="IPR051685">
    <property type="entry name" value="Ycf3/AcsC/BcsC/TPR_MFPF"/>
</dbReference>
<dbReference type="PANTHER" id="PTHR44943">
    <property type="entry name" value="CELLULOSE SYNTHASE OPERON PROTEIN C"/>
    <property type="match status" value="1"/>
</dbReference>
<keyword evidence="1" id="KW-0677">Repeat</keyword>
<keyword evidence="3" id="KW-0812">Transmembrane</keyword>
<dbReference type="EMBL" id="UINC01038102">
    <property type="protein sequence ID" value="SVB34601.1"/>
    <property type="molecule type" value="Genomic_DNA"/>
</dbReference>
<feature type="transmembrane region" description="Helical" evidence="3">
    <location>
        <begin position="12"/>
        <end position="32"/>
    </location>
</feature>
<dbReference type="AlphaFoldDB" id="A0A382DA94"/>
<dbReference type="InterPro" id="IPR019734">
    <property type="entry name" value="TPR_rpt"/>
</dbReference>
<dbReference type="Gene3D" id="1.25.40.10">
    <property type="entry name" value="Tetratricopeptide repeat domain"/>
    <property type="match status" value="2"/>
</dbReference>
<evidence type="ECO:0000256" key="1">
    <source>
        <dbReference type="ARBA" id="ARBA00022737"/>
    </source>
</evidence>
<proteinExistence type="predicted"/>
<organism evidence="4">
    <name type="scientific">marine metagenome</name>
    <dbReference type="NCBI Taxonomy" id="408172"/>
    <lineage>
        <taxon>unclassified sequences</taxon>
        <taxon>metagenomes</taxon>
        <taxon>ecological metagenomes</taxon>
    </lineage>
</organism>
<gene>
    <name evidence="4" type="ORF">METZ01_LOCUS187455</name>
</gene>
<accession>A0A382DA94</accession>
<keyword evidence="3" id="KW-1133">Transmembrane helix</keyword>
<keyword evidence="3" id="KW-0472">Membrane</keyword>
<dbReference type="Pfam" id="PF13432">
    <property type="entry name" value="TPR_16"/>
    <property type="match status" value="1"/>
</dbReference>
<evidence type="ECO:0000256" key="3">
    <source>
        <dbReference type="SAM" id="Phobius"/>
    </source>
</evidence>
<feature type="non-terminal residue" evidence="4">
    <location>
        <position position="1"/>
    </location>
</feature>
<keyword evidence="2" id="KW-0802">TPR repeat</keyword>
<dbReference type="PROSITE" id="PS50005">
    <property type="entry name" value="TPR"/>
    <property type="match status" value="1"/>
</dbReference>
<dbReference type="Gene3D" id="3.40.50.10070">
    <property type="entry name" value="TolB, N-terminal domain"/>
    <property type="match status" value="1"/>
</dbReference>